<evidence type="ECO:0000259" key="1">
    <source>
        <dbReference type="PROSITE" id="PS51186"/>
    </source>
</evidence>
<keyword evidence="3" id="KW-1185">Reference proteome</keyword>
<dbReference type="Pfam" id="PF00583">
    <property type="entry name" value="Acetyltransf_1"/>
    <property type="match status" value="1"/>
</dbReference>
<dbReference type="EMBL" id="AMWJ02000002">
    <property type="protein sequence ID" value="NNJ17496.1"/>
    <property type="molecule type" value="Genomic_DNA"/>
</dbReference>
<feature type="domain" description="N-acetyltransferase" evidence="1">
    <location>
        <begin position="20"/>
        <end position="170"/>
    </location>
</feature>
<dbReference type="SUPFAM" id="SSF55729">
    <property type="entry name" value="Acyl-CoA N-acyltransferases (Nat)"/>
    <property type="match status" value="1"/>
</dbReference>
<dbReference type="Proteomes" id="UP000010448">
    <property type="component" value="Unassembled WGS sequence"/>
</dbReference>
<accession>A0A7K4EIJ2</accession>
<dbReference type="GO" id="GO:0016747">
    <property type="term" value="F:acyltransferase activity, transferring groups other than amino-acyl groups"/>
    <property type="evidence" value="ECO:0007669"/>
    <property type="project" value="InterPro"/>
</dbReference>
<dbReference type="AlphaFoldDB" id="A0A7K4EIJ2"/>
<comment type="caution">
    <text evidence="2">The sequence shown here is derived from an EMBL/GenBank/DDBJ whole genome shotgun (WGS) entry which is preliminary data.</text>
</comment>
<gene>
    <name evidence="2" type="ORF">CSV86_021060</name>
</gene>
<dbReference type="Gene3D" id="3.40.630.30">
    <property type="match status" value="1"/>
</dbReference>
<reference evidence="2 3" key="1">
    <citation type="journal article" date="2013" name="Genome Announc.">
        <title>Genome Sequence of Naphthalene-Degrading Soil Bacterium Pseudomonas putida CSV86.</title>
        <authorList>
            <person name="Phale P.S."/>
            <person name="Paliwal V."/>
            <person name="Raju S.C."/>
            <person name="Modak A."/>
            <person name="Purohit H.J."/>
        </authorList>
    </citation>
    <scope>NUCLEOTIDE SEQUENCE [LARGE SCALE GENOMIC DNA]</scope>
    <source>
        <strain evidence="2 3">CSV86</strain>
    </source>
</reference>
<dbReference type="PROSITE" id="PS51186">
    <property type="entry name" value="GNAT"/>
    <property type="match status" value="1"/>
</dbReference>
<sequence>MRPRCERDDKHSGDIDFAPLTVRRLVPEDAEMVCVHRVAMFLEAGGDPATLRVMSEHFHPWLLPRLEDGRYYEFAVVDGGTVAAAIGLMSIDWPPHPAHPQSDQRGYVLNVYVEPAYRRRGLASKLMKLGEAEFARRGLGFAVLHATEVGRPVYEGLGWEKTAEMAKVLA</sequence>
<dbReference type="InterPro" id="IPR000182">
    <property type="entry name" value="GNAT_dom"/>
</dbReference>
<name>A0A7K4EIJ2_9PSED</name>
<proteinExistence type="predicted"/>
<organism evidence="2 3">
    <name type="scientific">Pseudomonas bharatica CSV86</name>
    <dbReference type="NCBI Taxonomy" id="1005395"/>
    <lineage>
        <taxon>Bacteria</taxon>
        <taxon>Pseudomonadati</taxon>
        <taxon>Pseudomonadota</taxon>
        <taxon>Gammaproteobacteria</taxon>
        <taxon>Pseudomonadales</taxon>
        <taxon>Pseudomonadaceae</taxon>
        <taxon>Pseudomonas</taxon>
        <taxon>Pseudomonas bharatica</taxon>
    </lineage>
</organism>
<dbReference type="InterPro" id="IPR016181">
    <property type="entry name" value="Acyl_CoA_acyltransferase"/>
</dbReference>
<protein>
    <submittedName>
        <fullName evidence="2">GNAT family N-acetyltransferase</fullName>
    </submittedName>
</protein>
<evidence type="ECO:0000313" key="3">
    <source>
        <dbReference type="Proteomes" id="UP000010448"/>
    </source>
</evidence>
<dbReference type="CDD" id="cd04301">
    <property type="entry name" value="NAT_SF"/>
    <property type="match status" value="1"/>
</dbReference>
<evidence type="ECO:0000313" key="2">
    <source>
        <dbReference type="EMBL" id="NNJ17496.1"/>
    </source>
</evidence>